<accession>A0A8H4QTU0</accession>
<dbReference type="Proteomes" id="UP000566819">
    <property type="component" value="Unassembled WGS sequence"/>
</dbReference>
<dbReference type="AlphaFoldDB" id="A0A8H4QTU0"/>
<dbReference type="InterPro" id="IPR011990">
    <property type="entry name" value="TPR-like_helical_dom_sf"/>
</dbReference>
<dbReference type="PANTHER" id="PTHR46082">
    <property type="entry name" value="ATP/GTP-BINDING PROTEIN-RELATED"/>
    <property type="match status" value="1"/>
</dbReference>
<evidence type="ECO:0000256" key="1">
    <source>
        <dbReference type="ARBA" id="ARBA00023098"/>
    </source>
</evidence>
<dbReference type="EMBL" id="JAAMPI010002232">
    <property type="protein sequence ID" value="KAF4616252.1"/>
    <property type="molecule type" value="Genomic_DNA"/>
</dbReference>
<dbReference type="SUPFAM" id="SSF52151">
    <property type="entry name" value="FabD/lysophospholipase-like"/>
    <property type="match status" value="1"/>
</dbReference>
<dbReference type="Pfam" id="PF01734">
    <property type="entry name" value="Patatin"/>
    <property type="match status" value="1"/>
</dbReference>
<evidence type="ECO:0000259" key="3">
    <source>
        <dbReference type="Pfam" id="PF01734"/>
    </source>
</evidence>
<reference evidence="5 6" key="1">
    <citation type="submission" date="2020-03" db="EMBL/GenBank/DDBJ databases">
        <title>Draft Genome Sequence of Cudoniella acicularis.</title>
        <authorList>
            <person name="Buettner E."/>
            <person name="Kellner H."/>
        </authorList>
    </citation>
    <scope>NUCLEOTIDE SEQUENCE [LARGE SCALE GENOMIC DNA]</scope>
    <source>
        <strain evidence="5 6">DSM 108380</strain>
    </source>
</reference>
<evidence type="ECO:0000259" key="4">
    <source>
        <dbReference type="Pfam" id="PF13401"/>
    </source>
</evidence>
<sequence length="1096" mass="123917">MSSSFSSSTSTSQSPSEYTSSAASFDKDLLFPKGYPSPISPYPRSNHVKIQDTINTHKISPNFTPFFPDDYPKPLSPYPKPSGCLFKSLSPESGNEETGNPSSPRYSRHHHQKPTSLKTASKLKEAGFSFSSSSLSPSLSESQTQYQSEDKLGKEGDEYYAEYDNIAAKPIDIPLEKQKKSARYRDWVANGFPFAVKGGLPANDAPVVRVRGERKKERVVRFVVEKVKEKDEKGEEDDGWEDHEDEDSEPPVLSAESLEELSESIIAKKEKSEQAVALVDARVVHFIVLLKERVITGVRRLEMDVEDCITVYTSMFKKIFGKKGLPVSIWGKIKGRFDSVVLEECIRGILKERGLSEAEPFNDGKESCKVVVCAKAFELTTTVLLRSYDADDALNNIPATICEAVRATSAATSFFDPVTIGPRGRKFVDGALGANNPVEQLWNEAQAIWCRDKEVELTALLKCFVSIGTGNPGRKAVAEGSLKFFSETLVRIATQTEDIAKIFVERHRRLYESRRYFRFNVQQGLQGVGLEEYKAAALIDAATAEYMDGQEIKSAAQECAVNLKHKHFPIKFSSKDIIDWRNSQLRSNYDKPKAITFMPFLRNEGLINRNDIFKTLDQLITPQSHNRSAAIWGLGGCGKTQIALEYAYRYQDQSSCSIFWVHADSEARFTQDYSEIAKIAGLSADLKGQDLLRAVQKWIEQQTNWLLVLDNADDLKIFKKTHTTSQGRSLQNPELLKFIPKAQSGTVIWTSRDGGILGSIVDIQRGVEVGAMTDREAWDLFQRLCGRSHGNEPSRDEEKLLRLLEFLPLAIAQAAAYIRTRKVPAQQYLRLFNESKTRQLNLLSQEFQDVFRSEVPNSVMRTWHISMKQIAEEYPCSERILNIIAFLDNKGLPFELLQAIVGPQFDEDEVLLAASRLMEYSFLQIQRVVNEGMPTYEQHRLVQLAARQALTEVQTHLLSGEALRIMEKLFPNGTYETWNLCRLYLPHALEAAAWRDTEEYKDKGLSLLEHISRFYWEQGRSDEAEKLEVEVLDQRKEVLGPKHPDTIMAMANLALTWRQQGRFDEAEKLQVEVLDLRKEVLGPKHPDTILAIANLV</sequence>
<dbReference type="Gene3D" id="3.40.1090.10">
    <property type="entry name" value="Cytosolic phospholipase A2 catalytic domain"/>
    <property type="match status" value="1"/>
</dbReference>
<feature type="region of interest" description="Disordered" evidence="2">
    <location>
        <begin position="230"/>
        <end position="255"/>
    </location>
</feature>
<evidence type="ECO:0008006" key="7">
    <source>
        <dbReference type="Google" id="ProtNLM"/>
    </source>
</evidence>
<feature type="domain" description="PNPLA" evidence="3">
    <location>
        <begin position="321"/>
        <end position="442"/>
    </location>
</feature>
<proteinExistence type="predicted"/>
<feature type="region of interest" description="Disordered" evidence="2">
    <location>
        <begin position="1"/>
        <end position="21"/>
    </location>
</feature>
<dbReference type="Pfam" id="PF13374">
    <property type="entry name" value="TPR_10"/>
    <property type="match status" value="2"/>
</dbReference>
<gene>
    <name evidence="5" type="ORF">G7Y89_g15154</name>
</gene>
<feature type="region of interest" description="Disordered" evidence="2">
    <location>
        <begin position="59"/>
        <end position="155"/>
    </location>
</feature>
<dbReference type="InterPro" id="IPR002641">
    <property type="entry name" value="PNPLA_dom"/>
</dbReference>
<feature type="compositionally biased region" description="Polar residues" evidence="2">
    <location>
        <begin position="90"/>
        <end position="105"/>
    </location>
</feature>
<dbReference type="Gene3D" id="3.40.50.300">
    <property type="entry name" value="P-loop containing nucleotide triphosphate hydrolases"/>
    <property type="match status" value="1"/>
</dbReference>
<dbReference type="Pfam" id="PF13401">
    <property type="entry name" value="AAA_22"/>
    <property type="match status" value="1"/>
</dbReference>
<name>A0A8H4QTU0_9HELO</name>
<evidence type="ECO:0000313" key="6">
    <source>
        <dbReference type="Proteomes" id="UP000566819"/>
    </source>
</evidence>
<feature type="domain" description="ORC1/DEAH AAA+ ATPase" evidence="4">
    <location>
        <begin position="625"/>
        <end position="732"/>
    </location>
</feature>
<dbReference type="InterPro" id="IPR053137">
    <property type="entry name" value="NLR-like"/>
</dbReference>
<feature type="compositionally biased region" description="Low complexity" evidence="2">
    <location>
        <begin position="128"/>
        <end position="142"/>
    </location>
</feature>
<dbReference type="OrthoDB" id="1658288at2759"/>
<feature type="compositionally biased region" description="Acidic residues" evidence="2">
    <location>
        <begin position="234"/>
        <end position="249"/>
    </location>
</feature>
<dbReference type="GO" id="GO:0016887">
    <property type="term" value="F:ATP hydrolysis activity"/>
    <property type="evidence" value="ECO:0007669"/>
    <property type="project" value="InterPro"/>
</dbReference>
<dbReference type="InterPro" id="IPR049945">
    <property type="entry name" value="AAA_22"/>
</dbReference>
<evidence type="ECO:0000256" key="2">
    <source>
        <dbReference type="SAM" id="MobiDB-lite"/>
    </source>
</evidence>
<dbReference type="InterPro" id="IPR027417">
    <property type="entry name" value="P-loop_NTPase"/>
</dbReference>
<dbReference type="PANTHER" id="PTHR46082:SF6">
    <property type="entry name" value="AAA+ ATPASE DOMAIN-CONTAINING PROTEIN-RELATED"/>
    <property type="match status" value="1"/>
</dbReference>
<dbReference type="SUPFAM" id="SSF48452">
    <property type="entry name" value="TPR-like"/>
    <property type="match status" value="1"/>
</dbReference>
<organism evidence="5 6">
    <name type="scientific">Cudoniella acicularis</name>
    <dbReference type="NCBI Taxonomy" id="354080"/>
    <lineage>
        <taxon>Eukaryota</taxon>
        <taxon>Fungi</taxon>
        <taxon>Dikarya</taxon>
        <taxon>Ascomycota</taxon>
        <taxon>Pezizomycotina</taxon>
        <taxon>Leotiomycetes</taxon>
        <taxon>Helotiales</taxon>
        <taxon>Tricladiaceae</taxon>
        <taxon>Cudoniella</taxon>
    </lineage>
</organism>
<protein>
    <recommendedName>
        <fullName evidence="7">PNPLA domain-containing protein</fullName>
    </recommendedName>
</protein>
<keyword evidence="6" id="KW-1185">Reference proteome</keyword>
<dbReference type="InterPro" id="IPR016035">
    <property type="entry name" value="Acyl_Trfase/lysoPLipase"/>
</dbReference>
<dbReference type="SUPFAM" id="SSF52540">
    <property type="entry name" value="P-loop containing nucleoside triphosphate hydrolases"/>
    <property type="match status" value="1"/>
</dbReference>
<dbReference type="Gene3D" id="1.25.40.10">
    <property type="entry name" value="Tetratricopeptide repeat domain"/>
    <property type="match status" value="1"/>
</dbReference>
<evidence type="ECO:0000313" key="5">
    <source>
        <dbReference type="EMBL" id="KAF4616252.1"/>
    </source>
</evidence>
<comment type="caution">
    <text evidence="5">The sequence shown here is derived from an EMBL/GenBank/DDBJ whole genome shotgun (WGS) entry which is preliminary data.</text>
</comment>
<keyword evidence="1" id="KW-0443">Lipid metabolism</keyword>
<dbReference type="GO" id="GO:0046486">
    <property type="term" value="P:glycerolipid metabolic process"/>
    <property type="evidence" value="ECO:0007669"/>
    <property type="project" value="UniProtKB-ARBA"/>
</dbReference>